<reference evidence="10" key="1">
    <citation type="submission" date="2015-02" db="EMBL/GenBank/DDBJ databases">
        <title>Genome sequencing for Strongylocentrotus purpuratus.</title>
        <authorList>
            <person name="Murali S."/>
            <person name="Liu Y."/>
            <person name="Vee V."/>
            <person name="English A."/>
            <person name="Wang M."/>
            <person name="Skinner E."/>
            <person name="Han Y."/>
            <person name="Muzny D.M."/>
            <person name="Worley K.C."/>
            <person name="Gibbs R.A."/>
        </authorList>
    </citation>
    <scope>NUCLEOTIDE SEQUENCE</scope>
</reference>
<dbReference type="Proteomes" id="UP000007110">
    <property type="component" value="Unassembled WGS sequence"/>
</dbReference>
<dbReference type="InParanoid" id="A0A7M7T395"/>
<feature type="compositionally biased region" description="Basic and acidic residues" evidence="7">
    <location>
        <begin position="15"/>
        <end position="43"/>
    </location>
</feature>
<dbReference type="OrthoDB" id="29145at2759"/>
<dbReference type="InterPro" id="IPR032413">
    <property type="entry name" value="Arm_3"/>
</dbReference>
<dbReference type="Pfam" id="PF00514">
    <property type="entry name" value="Arm"/>
    <property type="match status" value="8"/>
</dbReference>
<dbReference type="Gene3D" id="1.25.10.10">
    <property type="entry name" value="Leucine-rich Repeat Variant"/>
    <property type="match status" value="1"/>
</dbReference>
<dbReference type="PROSITE" id="PS51214">
    <property type="entry name" value="IBB"/>
    <property type="match status" value="1"/>
</dbReference>
<feature type="repeat" description="ARM" evidence="6">
    <location>
        <begin position="111"/>
        <end position="154"/>
    </location>
</feature>
<accession>A0A7M7T395</accession>
<dbReference type="InterPro" id="IPR002652">
    <property type="entry name" value="Importin-a_IBB"/>
</dbReference>
<dbReference type="GO" id="GO:0006607">
    <property type="term" value="P:NLS-bearing protein import into nucleus"/>
    <property type="evidence" value="ECO:0000318"/>
    <property type="project" value="GO_Central"/>
</dbReference>
<evidence type="ECO:0000313" key="10">
    <source>
        <dbReference type="Proteomes" id="UP000007110"/>
    </source>
</evidence>
<evidence type="ECO:0000256" key="5">
    <source>
        <dbReference type="PIRNR" id="PIRNR005673"/>
    </source>
</evidence>
<keyword evidence="4 5" id="KW-0653">Protein transport</keyword>
<protein>
    <recommendedName>
        <fullName evidence="5">Importin subunit alpha</fullName>
    </recommendedName>
</protein>
<evidence type="ECO:0000256" key="1">
    <source>
        <dbReference type="ARBA" id="ARBA00010394"/>
    </source>
</evidence>
<evidence type="ECO:0000256" key="3">
    <source>
        <dbReference type="ARBA" id="ARBA00022737"/>
    </source>
</evidence>
<feature type="repeat" description="ARM" evidence="6">
    <location>
        <begin position="323"/>
        <end position="365"/>
    </location>
</feature>
<keyword evidence="3" id="KW-0677">Repeat</keyword>
<dbReference type="FunFam" id="1.25.10.10:FF:000009">
    <property type="entry name" value="Importin subunit alpha"/>
    <property type="match status" value="1"/>
</dbReference>
<dbReference type="GO" id="GO:0005737">
    <property type="term" value="C:cytoplasm"/>
    <property type="evidence" value="ECO:0007669"/>
    <property type="project" value="InterPro"/>
</dbReference>
<dbReference type="PROSITE" id="PS50176">
    <property type="entry name" value="ARM_REPEAT"/>
    <property type="match status" value="3"/>
</dbReference>
<comment type="similarity">
    <text evidence="1 5">Belongs to the importin alpha family.</text>
</comment>
<evidence type="ECO:0000256" key="7">
    <source>
        <dbReference type="SAM" id="MobiDB-lite"/>
    </source>
</evidence>
<dbReference type="AlphaFoldDB" id="A0A7M7T395"/>
<dbReference type="InterPro" id="IPR000225">
    <property type="entry name" value="Armadillo"/>
</dbReference>
<dbReference type="GO" id="GO:0061608">
    <property type="term" value="F:nuclear import signal receptor activity"/>
    <property type="evidence" value="ECO:0000318"/>
    <property type="project" value="GO_Central"/>
</dbReference>
<evidence type="ECO:0000256" key="6">
    <source>
        <dbReference type="PROSITE-ProRule" id="PRU00259"/>
    </source>
</evidence>
<dbReference type="PANTHER" id="PTHR23316">
    <property type="entry name" value="IMPORTIN ALPHA"/>
    <property type="match status" value="1"/>
</dbReference>
<feature type="repeat" description="ARM" evidence="6">
    <location>
        <begin position="154"/>
        <end position="196"/>
    </location>
</feature>
<dbReference type="GO" id="GO:0005634">
    <property type="term" value="C:nucleus"/>
    <property type="evidence" value="ECO:0000318"/>
    <property type="project" value="GO_Central"/>
</dbReference>
<evidence type="ECO:0000259" key="8">
    <source>
        <dbReference type="PROSITE" id="PS51214"/>
    </source>
</evidence>
<dbReference type="InterPro" id="IPR016024">
    <property type="entry name" value="ARM-type_fold"/>
</dbReference>
<feature type="region of interest" description="Disordered" evidence="7">
    <location>
        <begin position="1"/>
        <end position="65"/>
    </location>
</feature>
<feature type="domain" description="IBB" evidence="8">
    <location>
        <begin position="1"/>
        <end position="55"/>
    </location>
</feature>
<sequence length="520" mass="57218">MPGIENNRMQAFKNKSKDSSELRRRRNEVSVELRKAKKDDQMLKRRNVNTDEEPVSPLQEKKQPTVQMSIPDICKAISSSDSSTQFNAVQTARRMLSRERQPPINPIIRAGLVPKFVAFLGHSDNPTMQFEAAWALTNIASGTPEQTKAVVSEGAIPAFIKLLSSSHQNVCEQAVWALGNIAGDGPEMRDVVTRHGILQPLLELYQPTTPVPFLRNVTWTLSNLCRNKSPPPCDEVVSGVLPVLQSLIHHCDKEIVADACWALSYLTDGSNDRIELVIKAGVVTRVVELLRSQEISVITPALRSIGNIVTGTDEQTQSVIDSQSLPLFVALLQHPKQNIQKEACWTISNITAGNVQQIQSVVSAGLLPPLVGVLEKGDYKSQKEACWAVTNLTSGGSVEQIVQIVQSGCLKPLCDLLNVKEAKIIQVILDAFKNILSAAEKLEQLETVCLMIEEAGGLDKIEALQQHENENVYEMSLEIIEKYYSPQEEEDVKVAPSTNESGTYEFSGQQCAAPQGGFAF</sequence>
<dbReference type="SUPFAM" id="SSF48371">
    <property type="entry name" value="ARM repeat"/>
    <property type="match status" value="1"/>
</dbReference>
<keyword evidence="10" id="KW-1185">Reference proteome</keyword>
<dbReference type="GeneID" id="583874"/>
<dbReference type="SMART" id="SM00185">
    <property type="entry name" value="ARM"/>
    <property type="match status" value="8"/>
</dbReference>
<organism evidence="9 10">
    <name type="scientific">Strongylocentrotus purpuratus</name>
    <name type="common">Purple sea urchin</name>
    <dbReference type="NCBI Taxonomy" id="7668"/>
    <lineage>
        <taxon>Eukaryota</taxon>
        <taxon>Metazoa</taxon>
        <taxon>Echinodermata</taxon>
        <taxon>Eleutherozoa</taxon>
        <taxon>Echinozoa</taxon>
        <taxon>Echinoidea</taxon>
        <taxon>Euechinoidea</taxon>
        <taxon>Echinacea</taxon>
        <taxon>Camarodonta</taxon>
        <taxon>Echinidea</taxon>
        <taxon>Strongylocentrotidae</taxon>
        <taxon>Strongylocentrotus</taxon>
    </lineage>
</organism>
<dbReference type="Gene3D" id="1.20.5.690">
    <property type="entry name" value="Importin-alpha, importin-beta-binding domain"/>
    <property type="match status" value="1"/>
</dbReference>
<dbReference type="Pfam" id="PF01749">
    <property type="entry name" value="IBB"/>
    <property type="match status" value="1"/>
</dbReference>
<dbReference type="KEGG" id="spu:583874"/>
<keyword evidence="2 5" id="KW-0813">Transport</keyword>
<dbReference type="GO" id="GO:0008139">
    <property type="term" value="F:nuclear localization sequence binding"/>
    <property type="evidence" value="ECO:0000318"/>
    <property type="project" value="GO_Central"/>
</dbReference>
<proteinExistence type="inferred from homology"/>
<dbReference type="PIRSF" id="PIRSF005673">
    <property type="entry name" value="Importin_alpha"/>
    <property type="match status" value="1"/>
</dbReference>
<dbReference type="InterPro" id="IPR024931">
    <property type="entry name" value="Importin_alpha"/>
</dbReference>
<reference evidence="9" key="2">
    <citation type="submission" date="2021-01" db="UniProtKB">
        <authorList>
            <consortium name="EnsemblMetazoa"/>
        </authorList>
    </citation>
    <scope>IDENTIFICATION</scope>
</reference>
<dbReference type="CTD" id="3838"/>
<dbReference type="Pfam" id="PF16186">
    <property type="entry name" value="Arm_3"/>
    <property type="match status" value="1"/>
</dbReference>
<name>A0A7M7T395_STRPU</name>
<evidence type="ECO:0000313" key="9">
    <source>
        <dbReference type="EnsemblMetazoa" id="XP_030850605"/>
    </source>
</evidence>
<evidence type="ECO:0000256" key="4">
    <source>
        <dbReference type="ARBA" id="ARBA00022927"/>
    </source>
</evidence>
<evidence type="ECO:0000256" key="2">
    <source>
        <dbReference type="ARBA" id="ARBA00022448"/>
    </source>
</evidence>
<dbReference type="InterPro" id="IPR036975">
    <property type="entry name" value="Importin-a_IBB_sf"/>
</dbReference>
<dbReference type="OMA" id="EDVNPEC"/>
<dbReference type="RefSeq" id="XP_030850605.1">
    <property type="nucleotide sequence ID" value="XM_030994745.1"/>
</dbReference>
<dbReference type="InterPro" id="IPR011989">
    <property type="entry name" value="ARM-like"/>
</dbReference>
<dbReference type="EnsemblMetazoa" id="XM_030994745">
    <property type="protein sequence ID" value="XP_030850605"/>
    <property type="gene ID" value="LOC583874"/>
</dbReference>